<gene>
    <name evidence="2" type="ORF">S01H1_59130</name>
</gene>
<dbReference type="AlphaFoldDB" id="X0W3J2"/>
<evidence type="ECO:0000259" key="1">
    <source>
        <dbReference type="Pfam" id="PF18909"/>
    </source>
</evidence>
<reference evidence="2" key="1">
    <citation type="journal article" date="2014" name="Front. Microbiol.">
        <title>High frequency of phylogenetically diverse reductive dehalogenase-homologous genes in deep subseafloor sedimentary metagenomes.</title>
        <authorList>
            <person name="Kawai M."/>
            <person name="Futagami T."/>
            <person name="Toyoda A."/>
            <person name="Takaki Y."/>
            <person name="Nishi S."/>
            <person name="Hori S."/>
            <person name="Arai W."/>
            <person name="Tsubouchi T."/>
            <person name="Morono Y."/>
            <person name="Uchiyama I."/>
            <person name="Ito T."/>
            <person name="Fujiyama A."/>
            <person name="Inagaki F."/>
            <person name="Takami H."/>
        </authorList>
    </citation>
    <scope>NUCLEOTIDE SEQUENCE</scope>
    <source>
        <strain evidence="2">Expedition CK06-06</strain>
    </source>
</reference>
<organism evidence="2">
    <name type="scientific">marine sediment metagenome</name>
    <dbReference type="NCBI Taxonomy" id="412755"/>
    <lineage>
        <taxon>unclassified sequences</taxon>
        <taxon>metagenomes</taxon>
        <taxon>ecological metagenomes</taxon>
    </lineage>
</organism>
<comment type="caution">
    <text evidence="2">The sequence shown here is derived from an EMBL/GenBank/DDBJ whole genome shotgun (WGS) entry which is preliminary data.</text>
</comment>
<sequence length="110" mass="12882">MDKQSEENTVFDTGAQRDDRKGKLRFSLVPHKPLERLMKRYLDGAETYGENNWKKGMDYSVYYDSAMRHLTSFWQGKKSEDHLAAAAWNIFALMHHEDNKIDALALDDRD</sequence>
<feature type="domain" description="dATP/dGTP diphosphohydrolase N-terminal" evidence="1">
    <location>
        <begin position="15"/>
        <end position="100"/>
    </location>
</feature>
<dbReference type="Pfam" id="PF18909">
    <property type="entry name" value="dGTP_diPhyd_N"/>
    <property type="match status" value="1"/>
</dbReference>
<accession>X0W3J2</accession>
<feature type="non-terminal residue" evidence="2">
    <location>
        <position position="110"/>
    </location>
</feature>
<proteinExistence type="predicted"/>
<dbReference type="InterPro" id="IPR044038">
    <property type="entry name" value="dATP/dGTP_diPOhydrolase_N"/>
</dbReference>
<dbReference type="EMBL" id="BARS01038656">
    <property type="protein sequence ID" value="GAG25115.1"/>
    <property type="molecule type" value="Genomic_DNA"/>
</dbReference>
<evidence type="ECO:0000313" key="2">
    <source>
        <dbReference type="EMBL" id="GAG25115.1"/>
    </source>
</evidence>
<name>X0W3J2_9ZZZZ</name>
<protein>
    <recommendedName>
        <fullName evidence="1">dATP/dGTP diphosphohydrolase N-terminal domain-containing protein</fullName>
    </recommendedName>
</protein>